<evidence type="ECO:0000313" key="2">
    <source>
        <dbReference type="EMBL" id="EPS94099.1"/>
    </source>
</evidence>
<feature type="compositionally biased region" description="Basic residues" evidence="1">
    <location>
        <begin position="296"/>
        <end position="315"/>
    </location>
</feature>
<proteinExistence type="predicted"/>
<accession>S8F587</accession>
<feature type="compositionally biased region" description="Basic and acidic residues" evidence="1">
    <location>
        <begin position="31"/>
        <end position="47"/>
    </location>
</feature>
<dbReference type="HOGENOM" id="CLU_706034_0_0_1"/>
<feature type="region of interest" description="Disordered" evidence="1">
    <location>
        <begin position="90"/>
        <end position="333"/>
    </location>
</feature>
<protein>
    <submittedName>
        <fullName evidence="2">Uncharacterized protein</fullName>
    </submittedName>
</protein>
<feature type="compositionally biased region" description="Acidic residues" evidence="1">
    <location>
        <begin position="273"/>
        <end position="291"/>
    </location>
</feature>
<sequence length="391" mass="42882">MSPTTHRMRSDSKSQAANPGSATKVATKAKKASEPSKKASEPSKKASESSGKAKSAGKKRRYKESNSEDGTDSELEAVKAAEKRLEKLKAREAKKKEAERKSKVREGTAKMAILEQSSDGGSDADDDVPAEPKRKKAKKTRIASDDEQDEQGNDDDMCTQEEERRGRRDEVAAEETSSPGSQQRMIRRNMLDKDEAQMAGDISKSTGQVFQELGSSRGGTRRGTLRVEVPSCGKTKPQEDTAGGNAHDELPKKPARMATTADEYDNGQTRESQDEEESEVEVGDGSSDEDVQVLKTSKKGKASASKGRGKGKKSRSRDDDGTDTKGDSHGRAMLRELPKEVRLIVTRANMFLRLYICLEKAWTDIRKNPFTLASIHPPSLAFRCGAWSNWP</sequence>
<name>S8F587_FOMSC</name>
<feature type="compositionally biased region" description="Polar residues" evidence="1">
    <location>
        <begin position="175"/>
        <end position="184"/>
    </location>
</feature>
<feature type="compositionally biased region" description="Basic and acidic residues" evidence="1">
    <location>
        <begin position="161"/>
        <end position="171"/>
    </location>
</feature>
<reference evidence="2 3" key="1">
    <citation type="journal article" date="2012" name="Science">
        <title>The Paleozoic origin of enzymatic lignin decomposition reconstructed from 31 fungal genomes.</title>
        <authorList>
            <person name="Floudas D."/>
            <person name="Binder M."/>
            <person name="Riley R."/>
            <person name="Barry K."/>
            <person name="Blanchette R.A."/>
            <person name="Henrissat B."/>
            <person name="Martinez A.T."/>
            <person name="Otillar R."/>
            <person name="Spatafora J.W."/>
            <person name="Yadav J.S."/>
            <person name="Aerts A."/>
            <person name="Benoit I."/>
            <person name="Boyd A."/>
            <person name="Carlson A."/>
            <person name="Copeland A."/>
            <person name="Coutinho P.M."/>
            <person name="de Vries R.P."/>
            <person name="Ferreira P."/>
            <person name="Findley K."/>
            <person name="Foster B."/>
            <person name="Gaskell J."/>
            <person name="Glotzer D."/>
            <person name="Gorecki P."/>
            <person name="Heitman J."/>
            <person name="Hesse C."/>
            <person name="Hori C."/>
            <person name="Igarashi K."/>
            <person name="Jurgens J.A."/>
            <person name="Kallen N."/>
            <person name="Kersten P."/>
            <person name="Kohler A."/>
            <person name="Kuees U."/>
            <person name="Kumar T.K.A."/>
            <person name="Kuo A."/>
            <person name="LaButti K."/>
            <person name="Larrondo L.F."/>
            <person name="Lindquist E."/>
            <person name="Ling A."/>
            <person name="Lombard V."/>
            <person name="Lucas S."/>
            <person name="Lundell T."/>
            <person name="Martin R."/>
            <person name="McLaughlin D.J."/>
            <person name="Morgenstern I."/>
            <person name="Morin E."/>
            <person name="Murat C."/>
            <person name="Nagy L.G."/>
            <person name="Nolan M."/>
            <person name="Ohm R.A."/>
            <person name="Patyshakuliyeva A."/>
            <person name="Rokas A."/>
            <person name="Ruiz-Duenas F.J."/>
            <person name="Sabat G."/>
            <person name="Salamov A."/>
            <person name="Samejima M."/>
            <person name="Schmutz J."/>
            <person name="Slot J.C."/>
            <person name="St John F."/>
            <person name="Stenlid J."/>
            <person name="Sun H."/>
            <person name="Sun S."/>
            <person name="Syed K."/>
            <person name="Tsang A."/>
            <person name="Wiebenga A."/>
            <person name="Young D."/>
            <person name="Pisabarro A."/>
            <person name="Eastwood D.C."/>
            <person name="Martin F."/>
            <person name="Cullen D."/>
            <person name="Grigoriev I.V."/>
            <person name="Hibbett D.S."/>
        </authorList>
    </citation>
    <scope>NUCLEOTIDE SEQUENCE</scope>
    <source>
        <strain evidence="3">FP-58527</strain>
    </source>
</reference>
<dbReference type="AlphaFoldDB" id="S8F587"/>
<feature type="compositionally biased region" description="Basic and acidic residues" evidence="1">
    <location>
        <begin position="90"/>
        <end position="108"/>
    </location>
</feature>
<gene>
    <name evidence="2" type="ORF">FOMPIDRAFT_94637</name>
</gene>
<dbReference type="Proteomes" id="UP000015241">
    <property type="component" value="Unassembled WGS sequence"/>
</dbReference>
<evidence type="ECO:0000256" key="1">
    <source>
        <dbReference type="SAM" id="MobiDB-lite"/>
    </source>
</evidence>
<evidence type="ECO:0000313" key="3">
    <source>
        <dbReference type="Proteomes" id="UP000015241"/>
    </source>
</evidence>
<keyword evidence="3" id="KW-1185">Reference proteome</keyword>
<feature type="compositionally biased region" description="Basic and acidic residues" evidence="1">
    <location>
        <begin position="316"/>
        <end position="333"/>
    </location>
</feature>
<dbReference type="InParanoid" id="S8F587"/>
<organism evidence="2 3">
    <name type="scientific">Fomitopsis schrenkii</name>
    <name type="common">Brown rot fungus</name>
    <dbReference type="NCBI Taxonomy" id="2126942"/>
    <lineage>
        <taxon>Eukaryota</taxon>
        <taxon>Fungi</taxon>
        <taxon>Dikarya</taxon>
        <taxon>Basidiomycota</taxon>
        <taxon>Agaricomycotina</taxon>
        <taxon>Agaricomycetes</taxon>
        <taxon>Polyporales</taxon>
        <taxon>Fomitopsis</taxon>
    </lineage>
</organism>
<dbReference type="EMBL" id="KE504245">
    <property type="protein sequence ID" value="EPS94099.1"/>
    <property type="molecule type" value="Genomic_DNA"/>
</dbReference>
<feature type="region of interest" description="Disordered" evidence="1">
    <location>
        <begin position="1"/>
        <end position="76"/>
    </location>
</feature>
<feature type="compositionally biased region" description="Acidic residues" evidence="1">
    <location>
        <begin position="145"/>
        <end position="160"/>
    </location>
</feature>